<dbReference type="RefSeq" id="XP_038807228.1">
    <property type="nucleotide sequence ID" value="XM_038956516.1"/>
</dbReference>
<name>A0ABQ7IDE5_9HELO</name>
<evidence type="ECO:0000313" key="2">
    <source>
        <dbReference type="Proteomes" id="UP000783213"/>
    </source>
</evidence>
<sequence>MDGEQEGRCLLLYTRISPRWVYDYDSGTREYLLQVRTGIHWLKGKQSSVMGVYVHLRKWFAAELRSMLS</sequence>
<proteinExistence type="predicted"/>
<comment type="caution">
    <text evidence="1">The sequence shown here is derived from an EMBL/GenBank/DDBJ whole genome shotgun (WGS) entry which is preliminary data.</text>
</comment>
<keyword evidence="2" id="KW-1185">Reference proteome</keyword>
<accession>A0ABQ7IDE5</accession>
<evidence type="ECO:0000313" key="1">
    <source>
        <dbReference type="EMBL" id="KAF7920864.1"/>
    </source>
</evidence>
<gene>
    <name evidence="1" type="ORF">EAE98_008893</name>
</gene>
<dbReference type="GeneID" id="62235666"/>
<dbReference type="Proteomes" id="UP000783213">
    <property type="component" value="Unassembled WGS sequence"/>
</dbReference>
<organism evidence="1 2">
    <name type="scientific">Botrytis deweyae</name>
    <dbReference type="NCBI Taxonomy" id="2478750"/>
    <lineage>
        <taxon>Eukaryota</taxon>
        <taxon>Fungi</taxon>
        <taxon>Dikarya</taxon>
        <taxon>Ascomycota</taxon>
        <taxon>Pezizomycotina</taxon>
        <taxon>Leotiomycetes</taxon>
        <taxon>Helotiales</taxon>
        <taxon>Sclerotiniaceae</taxon>
        <taxon>Botrytis</taxon>
    </lineage>
</organism>
<dbReference type="EMBL" id="RCSX01000024">
    <property type="protein sequence ID" value="KAF7920864.1"/>
    <property type="molecule type" value="Genomic_DNA"/>
</dbReference>
<reference evidence="1 2" key="1">
    <citation type="journal article" date="2020" name="Genome Biol. Evol.">
        <title>Comparative genomics of Sclerotiniaceae.</title>
        <authorList>
            <person name="Valero Jimenez C.A."/>
            <person name="Steentjes M."/>
            <person name="Scholten O.E."/>
            <person name="Van Kan J.A.L."/>
        </authorList>
    </citation>
    <scope>NUCLEOTIDE SEQUENCE [LARGE SCALE GENOMIC DNA]</scope>
    <source>
        <strain evidence="1 2">B1</strain>
    </source>
</reference>
<protein>
    <submittedName>
        <fullName evidence="1">Uncharacterized protein</fullName>
    </submittedName>
</protein>